<dbReference type="AlphaFoldDB" id="A0A9X1R4K3"/>
<organism evidence="1 2">
    <name type="scientific">Aequorivita xiaoshiensis</name>
    <dbReference type="NCBI Taxonomy" id="2874476"/>
    <lineage>
        <taxon>Bacteria</taxon>
        <taxon>Pseudomonadati</taxon>
        <taxon>Bacteroidota</taxon>
        <taxon>Flavobacteriia</taxon>
        <taxon>Flavobacteriales</taxon>
        <taxon>Flavobacteriaceae</taxon>
        <taxon>Aequorivita</taxon>
    </lineage>
</organism>
<evidence type="ECO:0008006" key="3">
    <source>
        <dbReference type="Google" id="ProtNLM"/>
    </source>
</evidence>
<dbReference type="EMBL" id="JAIRBB010000027">
    <property type="protein sequence ID" value="MCG2432169.1"/>
    <property type="molecule type" value="Genomic_DNA"/>
</dbReference>
<keyword evidence="2" id="KW-1185">Reference proteome</keyword>
<dbReference type="PROSITE" id="PS51257">
    <property type="entry name" value="PROKAR_LIPOPROTEIN"/>
    <property type="match status" value="1"/>
</dbReference>
<name>A0A9X1R4K3_9FLAO</name>
<reference evidence="1" key="1">
    <citation type="submission" date="2021-09" db="EMBL/GenBank/DDBJ databases">
        <title>Genome of Aequorivita sp. strain F64183.</title>
        <authorList>
            <person name="Wang Y."/>
        </authorList>
    </citation>
    <scope>NUCLEOTIDE SEQUENCE</scope>
    <source>
        <strain evidence="1">F64183</strain>
    </source>
</reference>
<dbReference type="RefSeq" id="WP_237609236.1">
    <property type="nucleotide sequence ID" value="NZ_JAIRBB010000027.1"/>
</dbReference>
<dbReference type="Proteomes" id="UP001139462">
    <property type="component" value="Unassembled WGS sequence"/>
</dbReference>
<sequence>MRNLTKILILLPILFFACKNKTDKNENTNEMKTDFISRIHKTDYETDSYKLLGKTDYKKHLTDFNQINWSDEYWKEYRDLTFNFPDLEVLDEKNGKYLSISMAPNTDDTFQFSIGLGNHKENASGEIPTRTVKLYGTESENKELPKKLIQLIFDRNYEQIENELNKLFLLDEIEDLYINQ</sequence>
<comment type="caution">
    <text evidence="1">The sequence shown here is derived from an EMBL/GenBank/DDBJ whole genome shotgun (WGS) entry which is preliminary data.</text>
</comment>
<evidence type="ECO:0000313" key="1">
    <source>
        <dbReference type="EMBL" id="MCG2432169.1"/>
    </source>
</evidence>
<proteinExistence type="predicted"/>
<gene>
    <name evidence="1" type="ORF">K8344_13660</name>
</gene>
<accession>A0A9X1R4K3</accession>
<protein>
    <recommendedName>
        <fullName evidence="3">Lipoprotein</fullName>
    </recommendedName>
</protein>
<evidence type="ECO:0000313" key="2">
    <source>
        <dbReference type="Proteomes" id="UP001139462"/>
    </source>
</evidence>